<evidence type="ECO:0000256" key="3">
    <source>
        <dbReference type="ARBA" id="ARBA00022989"/>
    </source>
</evidence>
<name>A0AA39ZCI2_9PEZI</name>
<keyword evidence="2 7" id="KW-0812">Transmembrane</keyword>
<dbReference type="Proteomes" id="UP001174997">
    <property type="component" value="Unassembled WGS sequence"/>
</dbReference>
<evidence type="ECO:0000256" key="6">
    <source>
        <dbReference type="SAM" id="MobiDB-lite"/>
    </source>
</evidence>
<feature type="transmembrane region" description="Helical" evidence="7">
    <location>
        <begin position="28"/>
        <end position="53"/>
    </location>
</feature>
<keyword evidence="3 7" id="KW-1133">Transmembrane helix</keyword>
<evidence type="ECO:0000256" key="4">
    <source>
        <dbReference type="ARBA" id="ARBA00023136"/>
    </source>
</evidence>
<comment type="similarity">
    <text evidence="5">Belongs to the SAT4 family.</text>
</comment>
<dbReference type="InterPro" id="IPR052337">
    <property type="entry name" value="SAT4-like"/>
</dbReference>
<protein>
    <recommendedName>
        <fullName evidence="8">Rhodopsin domain-containing protein</fullName>
    </recommendedName>
</protein>
<evidence type="ECO:0000256" key="1">
    <source>
        <dbReference type="ARBA" id="ARBA00004141"/>
    </source>
</evidence>
<dbReference type="GO" id="GO:0016020">
    <property type="term" value="C:membrane"/>
    <property type="evidence" value="ECO:0007669"/>
    <property type="project" value="UniProtKB-SubCell"/>
</dbReference>
<feature type="region of interest" description="Disordered" evidence="6">
    <location>
        <begin position="394"/>
        <end position="414"/>
    </location>
</feature>
<feature type="domain" description="Rhodopsin" evidence="8">
    <location>
        <begin position="47"/>
        <end position="293"/>
    </location>
</feature>
<feature type="transmembrane region" description="Helical" evidence="7">
    <location>
        <begin position="109"/>
        <end position="130"/>
    </location>
</feature>
<evidence type="ECO:0000313" key="9">
    <source>
        <dbReference type="EMBL" id="KAK0668448.1"/>
    </source>
</evidence>
<comment type="caution">
    <text evidence="9">The sequence shown here is derived from an EMBL/GenBank/DDBJ whole genome shotgun (WGS) entry which is preliminary data.</text>
</comment>
<evidence type="ECO:0000256" key="7">
    <source>
        <dbReference type="SAM" id="Phobius"/>
    </source>
</evidence>
<feature type="transmembrane region" description="Helical" evidence="7">
    <location>
        <begin position="231"/>
        <end position="251"/>
    </location>
</feature>
<dbReference type="EMBL" id="JAULSY010000056">
    <property type="protein sequence ID" value="KAK0668448.1"/>
    <property type="molecule type" value="Genomic_DNA"/>
</dbReference>
<proteinExistence type="inferred from homology"/>
<comment type="subcellular location">
    <subcellularLocation>
        <location evidence="1">Membrane</location>
        <topology evidence="1">Multi-pass membrane protein</topology>
    </subcellularLocation>
</comment>
<dbReference type="InterPro" id="IPR049326">
    <property type="entry name" value="Rhodopsin_dom_fungi"/>
</dbReference>
<keyword evidence="10" id="KW-1185">Reference proteome</keyword>
<dbReference type="Pfam" id="PF20684">
    <property type="entry name" value="Fung_rhodopsin"/>
    <property type="match status" value="1"/>
</dbReference>
<evidence type="ECO:0000313" key="10">
    <source>
        <dbReference type="Proteomes" id="UP001174997"/>
    </source>
</evidence>
<evidence type="ECO:0000256" key="2">
    <source>
        <dbReference type="ARBA" id="ARBA00022692"/>
    </source>
</evidence>
<sequence length="414" mass="45724">MPPAIAIRAAEAGHHLATRAFVPGSNQVSVFVVGIVFSIIAITVMGLRVYCRLVITQGGLGIDDYLMLAGVVLNVGLSIANMVCAYYGAGVHTPDLNFADFPALFQSNYANRLLYVIALCLVKTSLLVFYLRVDPRKWTRYFIYFIMFTVIGLTVATVVICIFECRPPSTYWNVEAQLSGAALAVCMDPAERQKFFEANGIINIVQDICIYVLPIPMLWRLQVPRRQKVALLFLFCIGFVALAAACVRYYYVLKLANGDDIWYYFADSLNWCSIEVYAAIICGSASTFRVLFKTYMPRIWGGSRYGLSGPGGKSHPYDQSHSGSFALKTFGQGDDKRAKVSNHELSALDSNSEEAIIRPNHLHQGAQSSARGPSLETKNNAIVMNSEFTMEVSDNTDSLNGEMHKGNVVPPSLR</sequence>
<keyword evidence="4 7" id="KW-0472">Membrane</keyword>
<dbReference type="AlphaFoldDB" id="A0AA39ZCI2"/>
<organism evidence="9 10">
    <name type="scientific">Cercophora samala</name>
    <dbReference type="NCBI Taxonomy" id="330535"/>
    <lineage>
        <taxon>Eukaryota</taxon>
        <taxon>Fungi</taxon>
        <taxon>Dikarya</taxon>
        <taxon>Ascomycota</taxon>
        <taxon>Pezizomycotina</taxon>
        <taxon>Sordariomycetes</taxon>
        <taxon>Sordariomycetidae</taxon>
        <taxon>Sordariales</taxon>
        <taxon>Lasiosphaeriaceae</taxon>
        <taxon>Cercophora</taxon>
    </lineage>
</organism>
<feature type="transmembrane region" description="Helical" evidence="7">
    <location>
        <begin position="142"/>
        <end position="163"/>
    </location>
</feature>
<gene>
    <name evidence="9" type="ORF">QBC41DRAFT_121977</name>
</gene>
<feature type="transmembrane region" description="Helical" evidence="7">
    <location>
        <begin position="271"/>
        <end position="292"/>
    </location>
</feature>
<dbReference type="PANTHER" id="PTHR33048:SF47">
    <property type="entry name" value="INTEGRAL MEMBRANE PROTEIN-RELATED"/>
    <property type="match status" value="1"/>
</dbReference>
<reference evidence="9" key="1">
    <citation type="submission" date="2023-06" db="EMBL/GenBank/DDBJ databases">
        <title>Genome-scale phylogeny and comparative genomics of the fungal order Sordariales.</title>
        <authorList>
            <consortium name="Lawrence Berkeley National Laboratory"/>
            <person name="Hensen N."/>
            <person name="Bonometti L."/>
            <person name="Westerberg I."/>
            <person name="Brannstrom I.O."/>
            <person name="Guillou S."/>
            <person name="Cros-Aarteil S."/>
            <person name="Calhoun S."/>
            <person name="Haridas S."/>
            <person name="Kuo A."/>
            <person name="Mondo S."/>
            <person name="Pangilinan J."/>
            <person name="Riley R."/>
            <person name="Labutti K."/>
            <person name="Andreopoulos B."/>
            <person name="Lipzen A."/>
            <person name="Chen C."/>
            <person name="Yanf M."/>
            <person name="Daum C."/>
            <person name="Ng V."/>
            <person name="Clum A."/>
            <person name="Steindorff A."/>
            <person name="Ohm R."/>
            <person name="Martin F."/>
            <person name="Silar P."/>
            <person name="Natvig D."/>
            <person name="Lalanne C."/>
            <person name="Gautier V."/>
            <person name="Ament-Velasquez S.L."/>
            <person name="Kruys A."/>
            <person name="Hutchinson M.I."/>
            <person name="Powell A.J."/>
            <person name="Barry K."/>
            <person name="Miller A.N."/>
            <person name="Grigoriev I.V."/>
            <person name="Debuchy R."/>
            <person name="Gladieux P."/>
            <person name="Thoren M.H."/>
            <person name="Johannesson H."/>
        </authorList>
    </citation>
    <scope>NUCLEOTIDE SEQUENCE</scope>
    <source>
        <strain evidence="9">CBS 307.81</strain>
    </source>
</reference>
<accession>A0AA39ZCI2</accession>
<evidence type="ECO:0000256" key="5">
    <source>
        <dbReference type="ARBA" id="ARBA00038359"/>
    </source>
</evidence>
<feature type="transmembrane region" description="Helical" evidence="7">
    <location>
        <begin position="65"/>
        <end position="89"/>
    </location>
</feature>
<evidence type="ECO:0000259" key="8">
    <source>
        <dbReference type="Pfam" id="PF20684"/>
    </source>
</evidence>
<dbReference type="PANTHER" id="PTHR33048">
    <property type="entry name" value="PTH11-LIKE INTEGRAL MEMBRANE PROTEIN (AFU_ORTHOLOGUE AFUA_5G11245)"/>
    <property type="match status" value="1"/>
</dbReference>